<feature type="domain" description="Reverse transcriptase" evidence="2">
    <location>
        <begin position="208"/>
        <end position="287"/>
    </location>
</feature>
<evidence type="ECO:0000313" key="3">
    <source>
        <dbReference type="EMBL" id="RMB88181.1"/>
    </source>
</evidence>
<feature type="compositionally biased region" description="Polar residues" evidence="1">
    <location>
        <begin position="342"/>
        <end position="352"/>
    </location>
</feature>
<dbReference type="PANTHER" id="PTHR33332">
    <property type="entry name" value="REVERSE TRANSCRIPTASE DOMAIN-CONTAINING PROTEIN"/>
    <property type="match status" value="1"/>
</dbReference>
<name>A0A3M0IFA5_HIRRU</name>
<dbReference type="InterPro" id="IPR000477">
    <property type="entry name" value="RT_dom"/>
</dbReference>
<organism evidence="3 4">
    <name type="scientific">Hirundo rustica rustica</name>
    <dbReference type="NCBI Taxonomy" id="333673"/>
    <lineage>
        <taxon>Eukaryota</taxon>
        <taxon>Metazoa</taxon>
        <taxon>Chordata</taxon>
        <taxon>Craniata</taxon>
        <taxon>Vertebrata</taxon>
        <taxon>Euteleostomi</taxon>
        <taxon>Archelosauria</taxon>
        <taxon>Archosauria</taxon>
        <taxon>Dinosauria</taxon>
        <taxon>Saurischia</taxon>
        <taxon>Theropoda</taxon>
        <taxon>Coelurosauria</taxon>
        <taxon>Aves</taxon>
        <taxon>Neognathae</taxon>
        <taxon>Neoaves</taxon>
        <taxon>Telluraves</taxon>
        <taxon>Australaves</taxon>
        <taxon>Passeriformes</taxon>
        <taxon>Sylvioidea</taxon>
        <taxon>Hirundinidae</taxon>
        <taxon>Hirundo</taxon>
    </lineage>
</organism>
<gene>
    <name evidence="3" type="ORF">DUI87_35448</name>
</gene>
<dbReference type="EMBL" id="QRBI01000346">
    <property type="protein sequence ID" value="RMB88181.1"/>
    <property type="molecule type" value="Genomic_DNA"/>
</dbReference>
<dbReference type="AlphaFoldDB" id="A0A3M0IFA5"/>
<keyword evidence="4" id="KW-1185">Reference proteome</keyword>
<protein>
    <recommendedName>
        <fullName evidence="2">Reverse transcriptase domain-containing protein</fullName>
    </recommendedName>
</protein>
<evidence type="ECO:0000313" key="4">
    <source>
        <dbReference type="Proteomes" id="UP000269221"/>
    </source>
</evidence>
<comment type="caution">
    <text evidence="3">The sequence shown here is derived from an EMBL/GenBank/DDBJ whole genome shotgun (WGS) entry which is preliminary data.</text>
</comment>
<sequence>MLHTNSRGEEGIFYKVPGRMGVYTLKKDIPDGLKELSEGSEESSDAHSDSQSSERSSSSSDGCAKDGRKSRWKRKGLVQDKVQEVVQDKLQEIVQDKLQEIVQDKLQEVVQDKLQDLAEQAAGGCAGQAAGLVQNKLQEIVQECAGDCAGQVESQLRPIPTVPKSSECHIQDFVCEEETLASHSWVRSRLRGRAQSGGERCCTPLGTAASGVPQGSVLGPALFRIFIDDVGEGIESLIGKFADDAELGVCVDLLEGRMAQQRDLEGLDGWAESNEMKFNKSKCRVLRFGHNNPWKRYRLGTVWLDSAQEQRDLGVLVSSWTRARVCPGGQEANGTGPGSGMLTDNSETANVD</sequence>
<reference evidence="3 4" key="1">
    <citation type="submission" date="2018-07" db="EMBL/GenBank/DDBJ databases">
        <title>A high quality draft genome assembly of the barn swallow (H. rustica rustica).</title>
        <authorList>
            <person name="Formenti G."/>
            <person name="Chiara M."/>
            <person name="Poveda L."/>
            <person name="Francoijs K.-J."/>
            <person name="Bonisoli-Alquati A."/>
            <person name="Canova L."/>
            <person name="Gianfranceschi L."/>
            <person name="Horner D.S."/>
            <person name="Saino N."/>
        </authorList>
    </citation>
    <scope>NUCLEOTIDE SEQUENCE [LARGE SCALE GENOMIC DNA]</scope>
    <source>
        <strain evidence="3">Chelidonia</strain>
        <tissue evidence="3">Blood</tissue>
    </source>
</reference>
<accession>A0A3M0IFA5</accession>
<feature type="region of interest" description="Disordered" evidence="1">
    <location>
        <begin position="327"/>
        <end position="352"/>
    </location>
</feature>
<dbReference type="OrthoDB" id="416454at2759"/>
<dbReference type="Proteomes" id="UP000269221">
    <property type="component" value="Unassembled WGS sequence"/>
</dbReference>
<dbReference type="Pfam" id="PF00078">
    <property type="entry name" value="RVT_1"/>
    <property type="match status" value="1"/>
</dbReference>
<feature type="region of interest" description="Disordered" evidence="1">
    <location>
        <begin position="33"/>
        <end position="72"/>
    </location>
</feature>
<proteinExistence type="predicted"/>
<evidence type="ECO:0000259" key="2">
    <source>
        <dbReference type="Pfam" id="PF00078"/>
    </source>
</evidence>
<feature type="compositionally biased region" description="Low complexity" evidence="1">
    <location>
        <begin position="49"/>
        <end position="61"/>
    </location>
</feature>
<evidence type="ECO:0000256" key="1">
    <source>
        <dbReference type="SAM" id="MobiDB-lite"/>
    </source>
</evidence>